<accession>A0A7M4BQ20</accession>
<evidence type="ECO:0000259" key="2">
    <source>
        <dbReference type="PROSITE" id="PS51746"/>
    </source>
</evidence>
<proteinExistence type="predicted"/>
<evidence type="ECO:0000313" key="4">
    <source>
        <dbReference type="Proteomes" id="UP000444980"/>
    </source>
</evidence>
<name>A0A7M4BQ20_9ACTN</name>
<gene>
    <name evidence="3" type="ORF">nbrc107697_00200</name>
</gene>
<dbReference type="InterPro" id="IPR036457">
    <property type="entry name" value="PPM-type-like_dom_sf"/>
</dbReference>
<dbReference type="OrthoDB" id="9801841at2"/>
<keyword evidence="4" id="KW-1185">Reference proteome</keyword>
<evidence type="ECO:0000256" key="1">
    <source>
        <dbReference type="SAM" id="MobiDB-lite"/>
    </source>
</evidence>
<dbReference type="SMART" id="SM00332">
    <property type="entry name" value="PP2Cc"/>
    <property type="match status" value="1"/>
</dbReference>
<dbReference type="InterPro" id="IPR001932">
    <property type="entry name" value="PPM-type_phosphatase-like_dom"/>
</dbReference>
<dbReference type="PROSITE" id="PS51746">
    <property type="entry name" value="PPM_2"/>
    <property type="match status" value="1"/>
</dbReference>
<dbReference type="CDD" id="cd00143">
    <property type="entry name" value="PP2Cc"/>
    <property type="match status" value="1"/>
</dbReference>
<dbReference type="AlphaFoldDB" id="A0A7M4BQ20"/>
<dbReference type="Proteomes" id="UP000444980">
    <property type="component" value="Unassembled WGS sequence"/>
</dbReference>
<comment type="caution">
    <text evidence="3">The sequence shown here is derived from an EMBL/GenBank/DDBJ whole genome shotgun (WGS) entry which is preliminary data.</text>
</comment>
<reference evidence="4" key="1">
    <citation type="submission" date="2019-06" db="EMBL/GenBank/DDBJ databases">
        <title>Gordonia isolated from sludge of a wastewater treatment plant.</title>
        <authorList>
            <person name="Tamura T."/>
            <person name="Aoyama K."/>
            <person name="Kang Y."/>
            <person name="Saito S."/>
            <person name="Akiyama N."/>
            <person name="Yazawa K."/>
            <person name="Gonoi T."/>
            <person name="Mikami Y."/>
        </authorList>
    </citation>
    <scope>NUCLEOTIDE SEQUENCE [LARGE SCALE GENOMIC DNA]</scope>
    <source>
        <strain evidence="4">NBRC 107697</strain>
    </source>
</reference>
<feature type="region of interest" description="Disordered" evidence="1">
    <location>
        <begin position="239"/>
        <end position="259"/>
    </location>
</feature>
<dbReference type="RefSeq" id="WP_161925517.1">
    <property type="nucleotide sequence ID" value="NZ_BJOU01000001.1"/>
</dbReference>
<organism evidence="3 4">
    <name type="scientific">Gordonia crocea</name>
    <dbReference type="NCBI Taxonomy" id="589162"/>
    <lineage>
        <taxon>Bacteria</taxon>
        <taxon>Bacillati</taxon>
        <taxon>Actinomycetota</taxon>
        <taxon>Actinomycetes</taxon>
        <taxon>Mycobacteriales</taxon>
        <taxon>Gordoniaceae</taxon>
        <taxon>Gordonia</taxon>
    </lineage>
</organism>
<dbReference type="Gene3D" id="3.60.40.10">
    <property type="entry name" value="PPM-type phosphatase domain"/>
    <property type="match status" value="1"/>
</dbReference>
<dbReference type="SUPFAM" id="SSF81606">
    <property type="entry name" value="PP2C-like"/>
    <property type="match status" value="1"/>
</dbReference>
<dbReference type="SMART" id="SM00331">
    <property type="entry name" value="PP2C_SIG"/>
    <property type="match status" value="1"/>
</dbReference>
<sequence length="259" mass="26971">MIRSLWVAVASHTGLVREYNEDAVGINGFALQGDKARTLYLTLPLDRPQAIAVCDGMGGHAGGERASVLAAQRCTTVDDATALDRASAAALLQQASDEINTISETSAEYRGLGTTVVGAYIAPGGEVLIVNVGDARAYRMESGFLAQLTIDHRSAQTGNLTQTLGGGQRCVLEPAAYDTVVDEAGIVLCSDGIADYVDDAAVKAELTRTDSPRSVPDRLVELALAGGGGDNATAVHLRLAPPRRTPQPPAGPLTEGFSR</sequence>
<feature type="domain" description="PPM-type phosphatase" evidence="2">
    <location>
        <begin position="37"/>
        <end position="239"/>
    </location>
</feature>
<dbReference type="EMBL" id="BJOU01000001">
    <property type="protein sequence ID" value="GED95981.1"/>
    <property type="molecule type" value="Genomic_DNA"/>
</dbReference>
<evidence type="ECO:0000313" key="3">
    <source>
        <dbReference type="EMBL" id="GED95981.1"/>
    </source>
</evidence>
<protein>
    <recommendedName>
        <fullName evidence="2">PPM-type phosphatase domain-containing protein</fullName>
    </recommendedName>
</protein>
<dbReference type="Pfam" id="PF13672">
    <property type="entry name" value="PP2C_2"/>
    <property type="match status" value="1"/>
</dbReference>